<evidence type="ECO:0000313" key="2">
    <source>
        <dbReference type="EMBL" id="KER18857.1"/>
    </source>
</evidence>
<dbReference type="GeneID" id="20329951"/>
<protein>
    <recommendedName>
        <fullName evidence="1">E2 domain-containing protein</fullName>
    </recommendedName>
</protein>
<dbReference type="InterPro" id="IPR024329">
    <property type="entry name" value="Amyloid_glyco_E2_domain"/>
</dbReference>
<evidence type="ECO:0000259" key="1">
    <source>
        <dbReference type="Pfam" id="PF12925"/>
    </source>
</evidence>
<dbReference type="EMBL" id="KL597702">
    <property type="protein sequence ID" value="KER18857.1"/>
    <property type="molecule type" value="Genomic_DNA"/>
</dbReference>
<gene>
    <name evidence="2" type="ORF">T265_15786</name>
</gene>
<dbReference type="AlphaFoldDB" id="A0A074Z058"/>
<name>A0A074Z058_OPIVI</name>
<dbReference type="SUPFAM" id="SSF109843">
    <property type="entry name" value="CAPPD, an extracellular domain of amyloid beta A4 protein"/>
    <property type="match status" value="1"/>
</dbReference>
<evidence type="ECO:0000313" key="3">
    <source>
        <dbReference type="Proteomes" id="UP000054324"/>
    </source>
</evidence>
<dbReference type="OrthoDB" id="6147836at2759"/>
<reference evidence="2 3" key="1">
    <citation type="submission" date="2013-11" db="EMBL/GenBank/DDBJ databases">
        <title>Opisthorchis viverrini - life in the bile duct.</title>
        <authorList>
            <person name="Young N.D."/>
            <person name="Nagarajan N."/>
            <person name="Lin S.J."/>
            <person name="Korhonen P.K."/>
            <person name="Jex A.R."/>
            <person name="Hall R.S."/>
            <person name="Safavi-Hemami H."/>
            <person name="Kaewkong W."/>
            <person name="Bertrand D."/>
            <person name="Gao S."/>
            <person name="Seet Q."/>
            <person name="Wongkham S."/>
            <person name="Teh B.T."/>
            <person name="Wongkham C."/>
            <person name="Intapan P.M."/>
            <person name="Maleewong W."/>
            <person name="Yang X."/>
            <person name="Hu M."/>
            <person name="Wang Z."/>
            <person name="Hofmann A."/>
            <person name="Sternberg P.W."/>
            <person name="Tan P."/>
            <person name="Wang J."/>
            <person name="Gasser R.B."/>
        </authorList>
    </citation>
    <scope>NUCLEOTIDE SEQUENCE [LARGE SCALE GENOMIC DNA]</scope>
</reference>
<dbReference type="Gene3D" id="1.20.120.770">
    <property type="entry name" value="Amyloid precursor protein, E2 domain"/>
    <property type="match status" value="2"/>
</dbReference>
<feature type="non-terminal residue" evidence="2">
    <location>
        <position position="171"/>
    </location>
</feature>
<dbReference type="CTD" id="20329951"/>
<sequence length="171" mass="19811">MGTIAEPDKSREKQRYSIAKKAGHEAYHRRKHILEQELAEAEAQFSDMDWIRNPEQTQNAENRLHKEFRQKYLALDQEARAINHDLLLTHQQRVSHSVGKRFEAAALAWDNAVRNAPSNEFRQKYLALDQEARAINHDLLLTHQQRVSHSVGKRFEAAALVWDNAVRNAPS</sequence>
<dbReference type="STRING" id="6198.A0A074Z058"/>
<dbReference type="KEGG" id="ovi:T265_15786"/>
<organism evidence="2 3">
    <name type="scientific">Opisthorchis viverrini</name>
    <name type="common">Southeast Asian liver fluke</name>
    <dbReference type="NCBI Taxonomy" id="6198"/>
    <lineage>
        <taxon>Eukaryota</taxon>
        <taxon>Metazoa</taxon>
        <taxon>Spiralia</taxon>
        <taxon>Lophotrochozoa</taxon>
        <taxon>Platyhelminthes</taxon>
        <taxon>Trematoda</taxon>
        <taxon>Digenea</taxon>
        <taxon>Opisthorchiida</taxon>
        <taxon>Opisthorchiata</taxon>
        <taxon>Opisthorchiidae</taxon>
        <taxon>Opisthorchis</taxon>
    </lineage>
</organism>
<dbReference type="Pfam" id="PF12925">
    <property type="entry name" value="APP_E2"/>
    <property type="match status" value="1"/>
</dbReference>
<feature type="domain" description="E2" evidence="1">
    <location>
        <begin position="5"/>
        <end position="119"/>
    </location>
</feature>
<dbReference type="InterPro" id="IPR036176">
    <property type="entry name" value="E2_sf"/>
</dbReference>
<keyword evidence="3" id="KW-1185">Reference proteome</keyword>
<dbReference type="Proteomes" id="UP000054324">
    <property type="component" value="Unassembled WGS sequence"/>
</dbReference>
<accession>A0A074Z058</accession>
<proteinExistence type="predicted"/>
<dbReference type="RefSeq" id="XP_009177396.1">
    <property type="nucleotide sequence ID" value="XM_009179132.1"/>
</dbReference>